<dbReference type="InterPro" id="IPR021251">
    <property type="entry name" value="DUF2793"/>
</dbReference>
<dbReference type="EMBL" id="CP064654">
    <property type="protein sequence ID" value="QPC98556.1"/>
    <property type="molecule type" value="Genomic_DNA"/>
</dbReference>
<name>A0A7S8F3Q0_9SPHN</name>
<organism evidence="1 2">
    <name type="scientific">Qipengyuania soli</name>
    <dbReference type="NCBI Taxonomy" id="2782568"/>
    <lineage>
        <taxon>Bacteria</taxon>
        <taxon>Pseudomonadati</taxon>
        <taxon>Pseudomonadota</taxon>
        <taxon>Alphaproteobacteria</taxon>
        <taxon>Sphingomonadales</taxon>
        <taxon>Erythrobacteraceae</taxon>
        <taxon>Qipengyuania</taxon>
    </lineage>
</organism>
<dbReference type="AlphaFoldDB" id="A0A7S8F3Q0"/>
<keyword evidence="2" id="KW-1185">Reference proteome</keyword>
<proteinExistence type="predicted"/>
<sequence>MTEFVSFPESTARYSLPFLVAGQAQKEFFVNEALERLDILLHPVVEGEVCDPPSSPQKGQAYLVATPATGAWIGQEDRIAGWDGNQWTFIDPTAQMNVFDKNLGRRRCFREGWNLPPEPVLPTGGSTIDSEAREAIETIVELLQQAGLISS</sequence>
<evidence type="ECO:0000313" key="2">
    <source>
        <dbReference type="Proteomes" id="UP000594459"/>
    </source>
</evidence>
<evidence type="ECO:0000313" key="1">
    <source>
        <dbReference type="EMBL" id="QPC98556.1"/>
    </source>
</evidence>
<dbReference type="RefSeq" id="WP_200981562.1">
    <property type="nucleotide sequence ID" value="NZ_CP064654.1"/>
</dbReference>
<dbReference type="KEGG" id="qso:IRL76_12000"/>
<gene>
    <name evidence="1" type="ORF">IRL76_12000</name>
</gene>
<dbReference type="Pfam" id="PF10983">
    <property type="entry name" value="DUF2793"/>
    <property type="match status" value="1"/>
</dbReference>
<dbReference type="Proteomes" id="UP000594459">
    <property type="component" value="Chromosome"/>
</dbReference>
<protein>
    <submittedName>
        <fullName evidence="1">DUF2793 domain-containing protein</fullName>
    </submittedName>
</protein>
<reference evidence="1 2" key="1">
    <citation type="submission" date="2020-11" db="EMBL/GenBank/DDBJ databases">
        <title>The genome sequence of Erythrobacter sp. 6D36.</title>
        <authorList>
            <person name="Liu Y."/>
        </authorList>
    </citation>
    <scope>NUCLEOTIDE SEQUENCE [LARGE SCALE GENOMIC DNA]</scope>
    <source>
        <strain evidence="1 2">6D36</strain>
    </source>
</reference>
<accession>A0A7S8F3Q0</accession>